<proteinExistence type="predicted"/>
<dbReference type="Pfam" id="PF15150">
    <property type="entry name" value="PMAIP1"/>
    <property type="match status" value="1"/>
</dbReference>
<evidence type="ECO:0000313" key="3">
    <source>
        <dbReference type="Proteomes" id="UP001369086"/>
    </source>
</evidence>
<dbReference type="Proteomes" id="UP001369086">
    <property type="component" value="Unassembled WGS sequence"/>
</dbReference>
<gene>
    <name evidence="2" type="ORF">HHUSO_G1861</name>
</gene>
<sequence>MKQEIKTSSTKKPNSNQKMSNKDQKSITECALNLRKIGDVVNLKYKLLGILARNNVAVLKKK</sequence>
<reference evidence="2 3" key="1">
    <citation type="submission" date="2021-05" db="EMBL/GenBank/DDBJ databases">
        <authorList>
            <person name="Zahm M."/>
            <person name="Klopp C."/>
            <person name="Cabau C."/>
            <person name="Kuhl H."/>
            <person name="Suciu R."/>
            <person name="Ciorpac M."/>
            <person name="Holostenco D."/>
            <person name="Gessner J."/>
            <person name="Wuertz S."/>
            <person name="Hohne C."/>
            <person name="Stock M."/>
            <person name="Gislard M."/>
            <person name="Lluch J."/>
            <person name="Milhes M."/>
            <person name="Lampietro C."/>
            <person name="Lopez Roques C."/>
            <person name="Donnadieu C."/>
            <person name="Du K."/>
            <person name="Schartl M."/>
            <person name="Guiguen Y."/>
        </authorList>
    </citation>
    <scope>NUCLEOTIDE SEQUENCE [LARGE SCALE GENOMIC DNA]</scope>
    <source>
        <strain evidence="2">Hh-F2</strain>
        <tissue evidence="2">Blood</tissue>
    </source>
</reference>
<feature type="compositionally biased region" description="Polar residues" evidence="1">
    <location>
        <begin position="1"/>
        <end position="19"/>
    </location>
</feature>
<keyword evidence="3" id="KW-1185">Reference proteome</keyword>
<accession>A0ABR1A5Z1</accession>
<evidence type="ECO:0000313" key="2">
    <source>
        <dbReference type="EMBL" id="KAK6492503.1"/>
    </source>
</evidence>
<dbReference type="EMBL" id="JAHFZB010000002">
    <property type="protein sequence ID" value="KAK6492503.1"/>
    <property type="molecule type" value="Genomic_DNA"/>
</dbReference>
<comment type="caution">
    <text evidence="2">The sequence shown here is derived from an EMBL/GenBank/DDBJ whole genome shotgun (WGS) entry which is preliminary data.</text>
</comment>
<organism evidence="2 3">
    <name type="scientific">Huso huso</name>
    <name type="common">Beluga</name>
    <name type="synonym">Acipenser huso</name>
    <dbReference type="NCBI Taxonomy" id="61971"/>
    <lineage>
        <taxon>Eukaryota</taxon>
        <taxon>Metazoa</taxon>
        <taxon>Chordata</taxon>
        <taxon>Craniata</taxon>
        <taxon>Vertebrata</taxon>
        <taxon>Euteleostomi</taxon>
        <taxon>Actinopterygii</taxon>
        <taxon>Chondrostei</taxon>
        <taxon>Acipenseriformes</taxon>
        <taxon>Acipenseridae</taxon>
        <taxon>Huso</taxon>
    </lineage>
</organism>
<evidence type="ECO:0000256" key="1">
    <source>
        <dbReference type="SAM" id="MobiDB-lite"/>
    </source>
</evidence>
<feature type="region of interest" description="Disordered" evidence="1">
    <location>
        <begin position="1"/>
        <end position="25"/>
    </location>
</feature>
<dbReference type="InterPro" id="IPR024140">
    <property type="entry name" value="Noxa"/>
</dbReference>
<name>A0ABR1A5Z1_HUSHU</name>
<protein>
    <submittedName>
        <fullName evidence="2">Phorbol-12-myristate-13-acetate-induced protein 1</fullName>
    </submittedName>
</protein>